<evidence type="ECO:0000256" key="7">
    <source>
        <dbReference type="ARBA" id="ARBA00022833"/>
    </source>
</evidence>
<evidence type="ECO:0000259" key="12">
    <source>
        <dbReference type="PROSITE" id="PS51867"/>
    </source>
</evidence>
<name>T1FX21_HELRO</name>
<evidence type="ECO:0000256" key="6">
    <source>
        <dbReference type="ARBA" id="ARBA00022771"/>
    </source>
</evidence>
<dbReference type="CDD" id="cd16659">
    <property type="entry name" value="RING-Ubox_Emp"/>
    <property type="match status" value="1"/>
</dbReference>
<dbReference type="OMA" id="ANHETAR"/>
<dbReference type="InterPro" id="IPR024964">
    <property type="entry name" value="CTLH/CRA"/>
</dbReference>
<keyword evidence="5" id="KW-0479">Metal-binding</keyword>
<dbReference type="eggNOG" id="KOG0396">
    <property type="taxonomic scope" value="Eukaryota"/>
</dbReference>
<dbReference type="GO" id="GO:0008270">
    <property type="term" value="F:zinc ion binding"/>
    <property type="evidence" value="ECO:0007669"/>
    <property type="project" value="UniProtKB-KW"/>
</dbReference>
<evidence type="ECO:0000256" key="4">
    <source>
        <dbReference type="ARBA" id="ARBA00022490"/>
    </source>
</evidence>
<proteinExistence type="predicted"/>
<dbReference type="EMBL" id="KB095811">
    <property type="protein sequence ID" value="ESO12961.1"/>
    <property type="molecule type" value="Genomic_DNA"/>
</dbReference>
<evidence type="ECO:0000313" key="14">
    <source>
        <dbReference type="EnsemblMetazoa" id="HelroP62544"/>
    </source>
</evidence>
<dbReference type="GO" id="GO:0005634">
    <property type="term" value="C:nucleus"/>
    <property type="evidence" value="ECO:0000318"/>
    <property type="project" value="GO_Central"/>
</dbReference>
<reference evidence="14" key="3">
    <citation type="submission" date="2015-06" db="UniProtKB">
        <authorList>
            <consortium name="EnsemblMetazoa"/>
        </authorList>
    </citation>
    <scope>IDENTIFICATION</scope>
</reference>
<dbReference type="PROSITE" id="PS51867">
    <property type="entry name" value="ZF_RING_GID"/>
    <property type="match status" value="1"/>
</dbReference>
<accession>T1FX21</accession>
<dbReference type="GO" id="GO:0005737">
    <property type="term" value="C:cytoplasm"/>
    <property type="evidence" value="ECO:0000318"/>
    <property type="project" value="GO_Central"/>
</dbReference>
<dbReference type="PROSITE" id="PS50896">
    <property type="entry name" value="LISH"/>
    <property type="match status" value="1"/>
</dbReference>
<keyword evidence="15" id="KW-1185">Reference proteome</keyword>
<sequence length="408" mass="46982">MASNYVPVSDIKCLEHQTLKVPYEVLNKKFRVAQKSIDREVQKVHTVIKELEKCIDNPATDMEPSNKKQQISQAIIGVTEKLIYLKRKAEEVVKEEIDAAKSCKRRIDHLKENDSTPATPVSMASTSKLNAWKRKRLDRMLVEYFLRSGYYNTALKLAKCSGIEDLTNIDLFLVSKEVEAGLMMKDTTKCLAWCQDNKSKLKKLKSTLEFKIHQQEFIELVKAGKRVEAIWHARKYVSSLEDPLYSEIQKTMALLAFPLDTQIAPYKELLDEKRWQLLIDLFRKENYKLYQMNNDSIFILTLQAGLSALKTPLAALFLFMFTNCPVCLPLFNSLACRLPYAHTAQSKLFCFISGEQMNEYNQPTMLPNGYVYGYNALKEMAEKSNNVITCPRTNEVFNFADVQKVFVM</sequence>
<dbReference type="GO" id="GO:0061630">
    <property type="term" value="F:ubiquitin protein ligase activity"/>
    <property type="evidence" value="ECO:0007669"/>
    <property type="project" value="InterPro"/>
</dbReference>
<feature type="domain" description="RING-Gid-type" evidence="12">
    <location>
        <begin position="324"/>
        <end position="393"/>
    </location>
</feature>
<dbReference type="InterPro" id="IPR044063">
    <property type="entry name" value="ZF_RING_GID"/>
</dbReference>
<dbReference type="FunCoup" id="T1FX21">
    <property type="interactions" value="1208"/>
</dbReference>
<dbReference type="HOGENOM" id="CLU_027445_0_1_1"/>
<dbReference type="STRING" id="6412.T1FX21"/>
<dbReference type="GO" id="GO:0016363">
    <property type="term" value="C:nuclear matrix"/>
    <property type="evidence" value="ECO:0007669"/>
    <property type="project" value="UniProtKB-SubCell"/>
</dbReference>
<dbReference type="SMART" id="SM00757">
    <property type="entry name" value="CRA"/>
    <property type="match status" value="1"/>
</dbReference>
<dbReference type="RefSeq" id="XP_009009681.1">
    <property type="nucleotide sequence ID" value="XM_009011433.1"/>
</dbReference>
<dbReference type="InterPro" id="IPR006595">
    <property type="entry name" value="CTLH_C"/>
</dbReference>
<evidence type="ECO:0000256" key="5">
    <source>
        <dbReference type="ARBA" id="ARBA00022723"/>
    </source>
</evidence>
<evidence type="ECO:0000256" key="2">
    <source>
        <dbReference type="ARBA" id="ARBA00004496"/>
    </source>
</evidence>
<organism evidence="14 15">
    <name type="scientific">Helobdella robusta</name>
    <name type="common">Californian leech</name>
    <dbReference type="NCBI Taxonomy" id="6412"/>
    <lineage>
        <taxon>Eukaryota</taxon>
        <taxon>Metazoa</taxon>
        <taxon>Spiralia</taxon>
        <taxon>Lophotrochozoa</taxon>
        <taxon>Annelida</taxon>
        <taxon>Clitellata</taxon>
        <taxon>Hirudinea</taxon>
        <taxon>Rhynchobdellida</taxon>
        <taxon>Glossiphoniidae</taxon>
        <taxon>Helobdella</taxon>
    </lineage>
</organism>
<dbReference type="AlphaFoldDB" id="T1FX21"/>
<keyword evidence="7" id="KW-0862">Zinc</keyword>
<dbReference type="KEGG" id="hro:HELRODRAFT_62544"/>
<evidence type="ECO:0000256" key="9">
    <source>
        <dbReference type="ARBA" id="ARBA00029678"/>
    </source>
</evidence>
<evidence type="ECO:0000256" key="3">
    <source>
        <dbReference type="ARBA" id="ARBA00014384"/>
    </source>
</evidence>
<dbReference type="CTD" id="20213369"/>
<dbReference type="SMART" id="SM00667">
    <property type="entry name" value="LisH"/>
    <property type="match status" value="1"/>
</dbReference>
<dbReference type="GO" id="GO:0043249">
    <property type="term" value="P:erythrocyte maturation"/>
    <property type="evidence" value="ECO:0007669"/>
    <property type="project" value="UniProtKB-KW"/>
</dbReference>
<dbReference type="SMART" id="SM00668">
    <property type="entry name" value="CTLH"/>
    <property type="match status" value="1"/>
</dbReference>
<gene>
    <name evidence="14" type="primary">20213369</name>
    <name evidence="13" type="ORF">HELRODRAFT_62544</name>
</gene>
<dbReference type="PROSITE" id="PS50897">
    <property type="entry name" value="CTLH"/>
    <property type="match status" value="1"/>
</dbReference>
<dbReference type="InParanoid" id="T1FX21"/>
<evidence type="ECO:0000313" key="13">
    <source>
        <dbReference type="EMBL" id="ESO12961.1"/>
    </source>
</evidence>
<evidence type="ECO:0000256" key="1">
    <source>
        <dbReference type="ARBA" id="ARBA00004109"/>
    </source>
</evidence>
<dbReference type="EnsemblMetazoa" id="HelroT62544">
    <property type="protein sequence ID" value="HelroP62544"/>
    <property type="gene ID" value="HelroG62544"/>
</dbReference>
<dbReference type="PANTHER" id="PTHR12170:SF2">
    <property type="entry name" value="E3 UBIQUITIN-PROTEIN TRANSFERASE MAEA"/>
    <property type="match status" value="1"/>
</dbReference>
<feature type="zinc finger region" description="RING-Gid-type" evidence="10">
    <location>
        <begin position="324"/>
        <end position="393"/>
    </location>
</feature>
<dbReference type="GeneID" id="20213369"/>
<reference evidence="15" key="1">
    <citation type="submission" date="2012-12" db="EMBL/GenBank/DDBJ databases">
        <authorList>
            <person name="Hellsten U."/>
            <person name="Grimwood J."/>
            <person name="Chapman J.A."/>
            <person name="Shapiro H."/>
            <person name="Aerts A."/>
            <person name="Otillar R.P."/>
            <person name="Terry A.Y."/>
            <person name="Boore J.L."/>
            <person name="Simakov O."/>
            <person name="Marletaz F."/>
            <person name="Cho S.-J."/>
            <person name="Edsinger-Gonzales E."/>
            <person name="Havlak P."/>
            <person name="Kuo D.-H."/>
            <person name="Larsson T."/>
            <person name="Lv J."/>
            <person name="Arendt D."/>
            <person name="Savage R."/>
            <person name="Osoegawa K."/>
            <person name="de Jong P."/>
            <person name="Lindberg D.R."/>
            <person name="Seaver E.C."/>
            <person name="Weisblat D.A."/>
            <person name="Putnam N.H."/>
            <person name="Grigoriev I.V."/>
            <person name="Rokhsar D.S."/>
        </authorList>
    </citation>
    <scope>NUCLEOTIDE SEQUENCE</scope>
</reference>
<evidence type="ECO:0000256" key="10">
    <source>
        <dbReference type="PROSITE-ProRule" id="PRU01215"/>
    </source>
</evidence>
<evidence type="ECO:0000259" key="11">
    <source>
        <dbReference type="PROSITE" id="PS50897"/>
    </source>
</evidence>
<protein>
    <recommendedName>
        <fullName evidence="3">E3 ubiquitin-protein transferase MAEA</fullName>
    </recommendedName>
    <alternativeName>
        <fullName evidence="9">Macrophage erythroblast attacher</fullName>
    </alternativeName>
</protein>
<dbReference type="EMBL" id="AMQM01000275">
    <property type="status" value="NOT_ANNOTATED_CDS"/>
    <property type="molecule type" value="Genomic_DNA"/>
</dbReference>
<dbReference type="InterPro" id="IPR013144">
    <property type="entry name" value="CRA_dom"/>
</dbReference>
<dbReference type="GO" id="GO:0034657">
    <property type="term" value="C:GID complex"/>
    <property type="evidence" value="ECO:0000318"/>
    <property type="project" value="GO_Central"/>
</dbReference>
<keyword evidence="6 10" id="KW-0863">Zinc-finger</keyword>
<dbReference type="SUPFAM" id="SSF57850">
    <property type="entry name" value="RING/U-box"/>
    <property type="match status" value="1"/>
</dbReference>
<keyword evidence="8" id="KW-0265">Erythrocyte maturation</keyword>
<dbReference type="InterPro" id="IPR006594">
    <property type="entry name" value="LisH"/>
</dbReference>
<keyword evidence="4" id="KW-0963">Cytoplasm</keyword>
<comment type="subcellular location">
    <subcellularLocation>
        <location evidence="2">Cytoplasm</location>
    </subcellularLocation>
    <subcellularLocation>
        <location evidence="1">Nucleus matrix</location>
    </subcellularLocation>
</comment>
<reference evidence="13 15" key="2">
    <citation type="journal article" date="2013" name="Nature">
        <title>Insights into bilaterian evolution from three spiralian genomes.</title>
        <authorList>
            <person name="Simakov O."/>
            <person name="Marletaz F."/>
            <person name="Cho S.J."/>
            <person name="Edsinger-Gonzales E."/>
            <person name="Havlak P."/>
            <person name="Hellsten U."/>
            <person name="Kuo D.H."/>
            <person name="Larsson T."/>
            <person name="Lv J."/>
            <person name="Arendt D."/>
            <person name="Savage R."/>
            <person name="Osoegawa K."/>
            <person name="de Jong P."/>
            <person name="Grimwood J."/>
            <person name="Chapman J.A."/>
            <person name="Shapiro H."/>
            <person name="Aerts A."/>
            <person name="Otillar R.P."/>
            <person name="Terry A.Y."/>
            <person name="Boore J.L."/>
            <person name="Grigoriev I.V."/>
            <person name="Lindberg D.R."/>
            <person name="Seaver E.C."/>
            <person name="Weisblat D.A."/>
            <person name="Putnam N.H."/>
            <person name="Rokhsar D.S."/>
        </authorList>
    </citation>
    <scope>NUCLEOTIDE SEQUENCE</scope>
</reference>
<feature type="domain" description="CTLH" evidence="11">
    <location>
        <begin position="186"/>
        <end position="228"/>
    </location>
</feature>
<evidence type="ECO:0000256" key="8">
    <source>
        <dbReference type="ARBA" id="ARBA00023057"/>
    </source>
</evidence>
<dbReference type="PANTHER" id="PTHR12170">
    <property type="entry name" value="MACROPHAGE ERYTHROBLAST ATTACHER-RELATED"/>
    <property type="match status" value="1"/>
</dbReference>
<dbReference type="Pfam" id="PF10607">
    <property type="entry name" value="CTLH"/>
    <property type="match status" value="1"/>
</dbReference>
<dbReference type="InterPro" id="IPR045098">
    <property type="entry name" value="Fyv10_fam"/>
</dbReference>
<dbReference type="OrthoDB" id="1933455at2759"/>
<evidence type="ECO:0000313" key="15">
    <source>
        <dbReference type="Proteomes" id="UP000015101"/>
    </source>
</evidence>
<dbReference type="Proteomes" id="UP000015101">
    <property type="component" value="Unassembled WGS sequence"/>
</dbReference>
<dbReference type="GO" id="GO:0043161">
    <property type="term" value="P:proteasome-mediated ubiquitin-dependent protein catabolic process"/>
    <property type="evidence" value="ECO:0000318"/>
    <property type="project" value="GO_Central"/>
</dbReference>